<dbReference type="Proteomes" id="UP000546162">
    <property type="component" value="Unassembled WGS sequence"/>
</dbReference>
<reference evidence="1 2" key="1">
    <citation type="submission" date="2020-08" db="EMBL/GenBank/DDBJ databases">
        <title>Sequencing the genomes of 1000 actinobacteria strains.</title>
        <authorList>
            <person name="Klenk H.-P."/>
        </authorList>
    </citation>
    <scope>NUCLEOTIDE SEQUENCE [LARGE SCALE GENOMIC DNA]</scope>
    <source>
        <strain evidence="1 2">DSM 45809</strain>
    </source>
</reference>
<dbReference type="RefSeq" id="WP_185042484.1">
    <property type="nucleotide sequence ID" value="NZ_BAABFG010000005.1"/>
</dbReference>
<proteinExistence type="predicted"/>
<protein>
    <submittedName>
        <fullName evidence="1">Ribonuclease I</fullName>
    </submittedName>
</protein>
<accession>A0A7W7M9P1</accession>
<dbReference type="AlphaFoldDB" id="A0A7W7M9P1"/>
<dbReference type="EMBL" id="JACHNB010000001">
    <property type="protein sequence ID" value="MBB4742066.1"/>
    <property type="molecule type" value="Genomic_DNA"/>
</dbReference>
<organism evidence="1 2">
    <name type="scientific">Actinoplanes octamycinicus</name>
    <dbReference type="NCBI Taxonomy" id="135948"/>
    <lineage>
        <taxon>Bacteria</taxon>
        <taxon>Bacillati</taxon>
        <taxon>Actinomycetota</taxon>
        <taxon>Actinomycetes</taxon>
        <taxon>Micromonosporales</taxon>
        <taxon>Micromonosporaceae</taxon>
        <taxon>Actinoplanes</taxon>
    </lineage>
</organism>
<gene>
    <name evidence="1" type="ORF">BJY16_005525</name>
</gene>
<comment type="caution">
    <text evidence="1">The sequence shown here is derived from an EMBL/GenBank/DDBJ whole genome shotgun (WGS) entry which is preliminary data.</text>
</comment>
<evidence type="ECO:0000313" key="2">
    <source>
        <dbReference type="Proteomes" id="UP000546162"/>
    </source>
</evidence>
<evidence type="ECO:0000313" key="1">
    <source>
        <dbReference type="EMBL" id="MBB4742066.1"/>
    </source>
</evidence>
<keyword evidence="2" id="KW-1185">Reference proteome</keyword>
<name>A0A7W7M9P1_9ACTN</name>
<sequence>MTYTVSIDVDAPVAVYDAFHAALLQHTGGQVDGLLVHVAWPTGTGFRITEVWTSRELCDRANREIIPQVWAKLTADAPGPAGPPPGQDLQEHEACGLVIPSAGLAQ</sequence>